<gene>
    <name evidence="3" type="ORF">NP493_608g02029</name>
</gene>
<dbReference type="PROSITE" id="PS50888">
    <property type="entry name" value="BHLH"/>
    <property type="match status" value="1"/>
</dbReference>
<dbReference type="GO" id="GO:0045944">
    <property type="term" value="P:positive regulation of transcription by RNA polymerase II"/>
    <property type="evidence" value="ECO:0007669"/>
    <property type="project" value="TreeGrafter"/>
</dbReference>
<keyword evidence="4" id="KW-1185">Reference proteome</keyword>
<evidence type="ECO:0000259" key="2">
    <source>
        <dbReference type="PROSITE" id="PS50888"/>
    </source>
</evidence>
<dbReference type="Gene3D" id="4.10.280.10">
    <property type="entry name" value="Helix-loop-helix DNA-binding domain"/>
    <property type="match status" value="1"/>
</dbReference>
<sequence>MSGSDNDLERHFGELQAHAASMLLESQSGGDGGCLSDTDSDISATELSRRQLRNKRLSPHAREDLRLRINCRERQRMHDLNMAMDSLRQVMPYAHGPSVKKLSKMSTLLLARNYIMLLTRSVEDLRRLLRDVYCQRSLVGLEACVKADILRPSATVAPCPAASVPHPAYVIPSPPFPTELPSRTQVVAKRDGEDSTPTTAGSDDAECCRKSQRGSGSWKAPCYCIQCLTGIRK</sequence>
<dbReference type="GO" id="GO:0005634">
    <property type="term" value="C:nucleus"/>
    <property type="evidence" value="ECO:0007669"/>
    <property type="project" value="TreeGrafter"/>
</dbReference>
<dbReference type="AlphaFoldDB" id="A0AAD9KTB9"/>
<feature type="region of interest" description="Disordered" evidence="1">
    <location>
        <begin position="189"/>
        <end position="218"/>
    </location>
</feature>
<dbReference type="GO" id="GO:0000981">
    <property type="term" value="F:DNA-binding transcription factor activity, RNA polymerase II-specific"/>
    <property type="evidence" value="ECO:0007669"/>
    <property type="project" value="TreeGrafter"/>
</dbReference>
<dbReference type="InterPro" id="IPR050359">
    <property type="entry name" value="bHLH_transcription_factors"/>
</dbReference>
<evidence type="ECO:0000256" key="1">
    <source>
        <dbReference type="SAM" id="MobiDB-lite"/>
    </source>
</evidence>
<proteinExistence type="predicted"/>
<feature type="domain" description="BHLH" evidence="2">
    <location>
        <begin position="64"/>
        <end position="118"/>
    </location>
</feature>
<dbReference type="EMBL" id="JAODUO010000608">
    <property type="protein sequence ID" value="KAK2177288.1"/>
    <property type="molecule type" value="Genomic_DNA"/>
</dbReference>
<evidence type="ECO:0000313" key="3">
    <source>
        <dbReference type="EMBL" id="KAK2177288.1"/>
    </source>
</evidence>
<name>A0AAD9KTB9_RIDPI</name>
<dbReference type="InterPro" id="IPR011598">
    <property type="entry name" value="bHLH_dom"/>
</dbReference>
<dbReference type="PANTHER" id="PTHR19290">
    <property type="entry name" value="BASIC HELIX-LOOP-HELIX PROTEIN NEUROGENIN-RELATED"/>
    <property type="match status" value="1"/>
</dbReference>
<dbReference type="PANTHER" id="PTHR19290:SF164">
    <property type="entry name" value="BHLH DOMAIN-CONTAINING PROTEIN"/>
    <property type="match status" value="1"/>
</dbReference>
<accession>A0AAD9KTB9</accession>
<dbReference type="InterPro" id="IPR036638">
    <property type="entry name" value="HLH_DNA-bd_sf"/>
</dbReference>
<dbReference type="SUPFAM" id="SSF47459">
    <property type="entry name" value="HLH, helix-loop-helix DNA-binding domain"/>
    <property type="match status" value="1"/>
</dbReference>
<dbReference type="SMART" id="SM00353">
    <property type="entry name" value="HLH"/>
    <property type="match status" value="1"/>
</dbReference>
<dbReference type="Proteomes" id="UP001209878">
    <property type="component" value="Unassembled WGS sequence"/>
</dbReference>
<dbReference type="GO" id="GO:0046983">
    <property type="term" value="F:protein dimerization activity"/>
    <property type="evidence" value="ECO:0007669"/>
    <property type="project" value="InterPro"/>
</dbReference>
<evidence type="ECO:0000313" key="4">
    <source>
        <dbReference type="Proteomes" id="UP001209878"/>
    </source>
</evidence>
<organism evidence="3 4">
    <name type="scientific">Ridgeia piscesae</name>
    <name type="common">Tubeworm</name>
    <dbReference type="NCBI Taxonomy" id="27915"/>
    <lineage>
        <taxon>Eukaryota</taxon>
        <taxon>Metazoa</taxon>
        <taxon>Spiralia</taxon>
        <taxon>Lophotrochozoa</taxon>
        <taxon>Annelida</taxon>
        <taxon>Polychaeta</taxon>
        <taxon>Sedentaria</taxon>
        <taxon>Canalipalpata</taxon>
        <taxon>Sabellida</taxon>
        <taxon>Siboglinidae</taxon>
        <taxon>Ridgeia</taxon>
    </lineage>
</organism>
<protein>
    <recommendedName>
        <fullName evidence="2">BHLH domain-containing protein</fullName>
    </recommendedName>
</protein>
<dbReference type="GO" id="GO:0061564">
    <property type="term" value="P:axon development"/>
    <property type="evidence" value="ECO:0007669"/>
    <property type="project" value="TreeGrafter"/>
</dbReference>
<dbReference type="GO" id="GO:0070888">
    <property type="term" value="F:E-box binding"/>
    <property type="evidence" value="ECO:0007669"/>
    <property type="project" value="TreeGrafter"/>
</dbReference>
<comment type="caution">
    <text evidence="3">The sequence shown here is derived from an EMBL/GenBank/DDBJ whole genome shotgun (WGS) entry which is preliminary data.</text>
</comment>
<reference evidence="3" key="1">
    <citation type="journal article" date="2023" name="Mol. Biol. Evol.">
        <title>Third-Generation Sequencing Reveals the Adaptive Role of the Epigenome in Three Deep-Sea Polychaetes.</title>
        <authorList>
            <person name="Perez M."/>
            <person name="Aroh O."/>
            <person name="Sun Y."/>
            <person name="Lan Y."/>
            <person name="Juniper S.K."/>
            <person name="Young C.R."/>
            <person name="Angers B."/>
            <person name="Qian P.Y."/>
        </authorList>
    </citation>
    <scope>NUCLEOTIDE SEQUENCE</scope>
    <source>
        <strain evidence="3">R07B-5</strain>
    </source>
</reference>
<dbReference type="Pfam" id="PF00010">
    <property type="entry name" value="HLH"/>
    <property type="match status" value="1"/>
</dbReference>
<dbReference type="GO" id="GO:0007423">
    <property type="term" value="P:sensory organ development"/>
    <property type="evidence" value="ECO:0007669"/>
    <property type="project" value="TreeGrafter"/>
</dbReference>